<gene>
    <name evidence="2" type="ORF">GWC95_01640</name>
</gene>
<keyword evidence="3" id="KW-1185">Reference proteome</keyword>
<keyword evidence="1" id="KW-0732">Signal</keyword>
<comment type="caution">
    <text evidence="2">The sequence shown here is derived from an EMBL/GenBank/DDBJ whole genome shotgun (WGS) entry which is preliminary data.</text>
</comment>
<organism evidence="2 3">
    <name type="scientific">Sediminibacterium roseum</name>
    <dbReference type="NCBI Taxonomy" id="1978412"/>
    <lineage>
        <taxon>Bacteria</taxon>
        <taxon>Pseudomonadati</taxon>
        <taxon>Bacteroidota</taxon>
        <taxon>Chitinophagia</taxon>
        <taxon>Chitinophagales</taxon>
        <taxon>Chitinophagaceae</taxon>
        <taxon>Sediminibacterium</taxon>
    </lineage>
</organism>
<dbReference type="RefSeq" id="WP_161816928.1">
    <property type="nucleotide sequence ID" value="NZ_JAACJS010000002.1"/>
</dbReference>
<evidence type="ECO:0000256" key="1">
    <source>
        <dbReference type="SAM" id="SignalP"/>
    </source>
</evidence>
<protein>
    <submittedName>
        <fullName evidence="2">DUF4836 family protein</fullName>
    </submittedName>
</protein>
<evidence type="ECO:0000313" key="2">
    <source>
        <dbReference type="EMBL" id="NCI48607.1"/>
    </source>
</evidence>
<dbReference type="EMBL" id="JAACJS010000002">
    <property type="protein sequence ID" value="NCI48607.1"/>
    <property type="molecule type" value="Genomic_DNA"/>
</dbReference>
<feature type="chain" id="PRO_5047385985" evidence="1">
    <location>
        <begin position="23"/>
        <end position="581"/>
    </location>
</feature>
<accession>A0ABW9ZQ48</accession>
<feature type="signal peptide" evidence="1">
    <location>
        <begin position="1"/>
        <end position="22"/>
    </location>
</feature>
<proteinExistence type="predicted"/>
<evidence type="ECO:0000313" key="3">
    <source>
        <dbReference type="Proteomes" id="UP000753802"/>
    </source>
</evidence>
<dbReference type="Proteomes" id="UP000753802">
    <property type="component" value="Unassembled WGS sequence"/>
</dbReference>
<name>A0ABW9ZQ48_9BACT</name>
<reference evidence="2 3" key="1">
    <citation type="submission" date="2020-01" db="EMBL/GenBank/DDBJ databases">
        <title>Genome analysis.</title>
        <authorList>
            <person name="Wu S."/>
            <person name="Wang G."/>
        </authorList>
    </citation>
    <scope>NUCLEOTIDE SEQUENCE [LARGE SCALE GENOMIC DNA]</scope>
    <source>
        <strain evidence="2 3">SYL130</strain>
    </source>
</reference>
<sequence length="581" mass="63790">MKKLLTLFIPAFVFAVALSSCKSNVPKEAKYIPKDAGVVFALDPEQMKDKLQKGGISIDTLIGRIFKDGNDPEDKAMFNAVKDSAGINWESKVFLFVQQKVNADKSSSNTFTVLAGLKDAAKFEAQLKSHPKELQGTIVKEKEYSYLSIPKQTTIVAWNADQVTFTVHQHIQKPVFDTATKVYQQPTTPADAEGEVKRLVARIYTQKVSESMADVKMFTNMFKDKADGYMFSNSNSSLSALSMLPIQPPKLEEFMKDNYATGTLTFEDGKILMKGTAYPNQLVSGILKKYAGPTVDLSMIEHYPSQNINGVMLFAFNPEIFGGVLKQMEVEGLANSFLEKAGLNSADLYKSFKGHIAVVVSDLGIPSAGPDPMNKHNEKTMVEKRSIGKMVMNAPVGDKASFFKIMDLAAGMGYVVKQNNTYKGGALLSMLGVYLQADEKNFVIASDSLTYVNYMAKTSKALINKDALDKFKGKAGAFYFDIAGTINAFTKEPGTVGKYENSALSVKNAFKDVIGTFDNFDGTTVTSTTEVRMQNEKQNSLVTLTSLITDIAVDMRLQAKKEKEAEEKLFPGGVPAIIRTN</sequence>
<dbReference type="PROSITE" id="PS51257">
    <property type="entry name" value="PROKAR_LIPOPROTEIN"/>
    <property type="match status" value="1"/>
</dbReference>